<feature type="disulfide bond" evidence="4">
    <location>
        <begin position="377"/>
        <end position="386"/>
    </location>
</feature>
<evidence type="ECO:0000256" key="3">
    <source>
        <dbReference type="ARBA" id="ARBA00023157"/>
    </source>
</evidence>
<keyword evidence="6" id="KW-0472">Membrane</keyword>
<feature type="disulfide bond" evidence="4">
    <location>
        <begin position="67"/>
        <end position="76"/>
    </location>
</feature>
<dbReference type="PROSITE" id="PS50026">
    <property type="entry name" value="EGF_3"/>
    <property type="match status" value="3"/>
</dbReference>
<accession>A0ABM1VWK1</accession>
<feature type="domain" description="EGF-like" evidence="7">
    <location>
        <begin position="40"/>
        <end position="77"/>
    </location>
</feature>
<dbReference type="SUPFAM" id="SSF57196">
    <property type="entry name" value="EGF/Laminin"/>
    <property type="match status" value="2"/>
</dbReference>
<dbReference type="PROSITE" id="PS01186">
    <property type="entry name" value="EGF_2"/>
    <property type="match status" value="3"/>
</dbReference>
<keyword evidence="6" id="KW-0812">Transmembrane</keyword>
<dbReference type="Gene3D" id="2.10.25.10">
    <property type="entry name" value="Laminin"/>
    <property type="match status" value="2"/>
</dbReference>
<dbReference type="PROSITE" id="PS00022">
    <property type="entry name" value="EGF_1"/>
    <property type="match status" value="1"/>
</dbReference>
<feature type="domain" description="EGF-like" evidence="7">
    <location>
        <begin position="350"/>
        <end position="387"/>
    </location>
</feature>
<dbReference type="SMART" id="SM00181">
    <property type="entry name" value="EGF"/>
    <property type="match status" value="5"/>
</dbReference>
<evidence type="ECO:0000259" key="7">
    <source>
        <dbReference type="PROSITE" id="PS50026"/>
    </source>
</evidence>
<dbReference type="InterPro" id="IPR051022">
    <property type="entry name" value="Notch_Cell-Fate_Det"/>
</dbReference>
<protein>
    <submittedName>
        <fullName evidence="9">Neurogenic locus notch homolog protein 3 isoform X2</fullName>
    </submittedName>
</protein>
<organism evidence="8 9">
    <name type="scientific">Aplysia californica</name>
    <name type="common">California sea hare</name>
    <dbReference type="NCBI Taxonomy" id="6500"/>
    <lineage>
        <taxon>Eukaryota</taxon>
        <taxon>Metazoa</taxon>
        <taxon>Spiralia</taxon>
        <taxon>Lophotrochozoa</taxon>
        <taxon>Mollusca</taxon>
        <taxon>Gastropoda</taxon>
        <taxon>Heterobranchia</taxon>
        <taxon>Euthyneura</taxon>
        <taxon>Tectipleura</taxon>
        <taxon>Aplysiida</taxon>
        <taxon>Aplysioidea</taxon>
        <taxon>Aplysiidae</taxon>
        <taxon>Aplysia</taxon>
    </lineage>
</organism>
<feature type="transmembrane region" description="Helical" evidence="6">
    <location>
        <begin position="710"/>
        <end position="731"/>
    </location>
</feature>
<dbReference type="CDD" id="cd00054">
    <property type="entry name" value="EGF_CA"/>
    <property type="match status" value="2"/>
</dbReference>
<dbReference type="InterPro" id="IPR001881">
    <property type="entry name" value="EGF-like_Ca-bd_dom"/>
</dbReference>
<gene>
    <name evidence="9" type="primary">LOC101861137</name>
</gene>
<reference evidence="9" key="1">
    <citation type="submission" date="2025-08" db="UniProtKB">
        <authorList>
            <consortium name="RefSeq"/>
        </authorList>
    </citation>
    <scope>IDENTIFICATION</scope>
</reference>
<proteinExistence type="predicted"/>
<evidence type="ECO:0000313" key="9">
    <source>
        <dbReference type="RefSeq" id="XP_035826793.1"/>
    </source>
</evidence>
<keyword evidence="3 4" id="KW-1015">Disulfide bond</keyword>
<keyword evidence="6" id="KW-1133">Transmembrane helix</keyword>
<feature type="disulfide bond" evidence="4">
    <location>
        <begin position="648"/>
        <end position="657"/>
    </location>
</feature>
<feature type="compositionally biased region" description="Basic and acidic residues" evidence="5">
    <location>
        <begin position="753"/>
        <end position="774"/>
    </location>
</feature>
<feature type="region of interest" description="Disordered" evidence="5">
    <location>
        <begin position="745"/>
        <end position="775"/>
    </location>
</feature>
<evidence type="ECO:0000256" key="6">
    <source>
        <dbReference type="SAM" id="Phobius"/>
    </source>
</evidence>
<evidence type="ECO:0000256" key="2">
    <source>
        <dbReference type="ARBA" id="ARBA00022737"/>
    </source>
</evidence>
<dbReference type="GeneID" id="101861137"/>
<dbReference type="Proteomes" id="UP000694888">
    <property type="component" value="Unplaced"/>
</dbReference>
<sequence length="795" mass="84145">MCQNVPCGLQQNRGACLASGLTGSHARCVCAQGYIPPDCHFDPCVPTPCDHGGVCQGSAPSSYKCFCPLGFSGQSCSTVDPDPQLTKHEFSPQLFPPSGSTIQCEVHKLCDFPVYSNGNKPGSVPNVRPGPSAPGVDILVNPTEPDNSTSLPGFNYVTQVSTKSPTPGQKSVCVQMDDGNGNMISSCYSVLVIDPAVSSTPQPGGAASHNNQHGTKFLYPTPPDGSKLPCADPSGCHLVVAITQDPSGNCSDLTTSRKDVYLFNTTVTSFGACQTEVLIIPNDTTPTCFQAGLVDKRCFSVPLVPVTGQQICQSSQCGTQQGGGACLPTWTPSNSFDCVCAAGFLPPDCLKDPCFAQPCFNGGICHPTSNTSHQCFCPLGFSDQNCSVHDPDPAPTKPLPMDKISPTNGGQISCVVNVPCTFPVYTQGKSDGSPPVVGEGPKSPDITVTIQQPIKETSTAAPGHVFSTPITTESPSPGLKELCVNISDSTSSQSTVCFNIDFKDQVTTTPASSSSASNPTTPKFEIPTLPSGSKLPCADGVRGCHMLVYIKPNITTGNCPSPMVTNGSAYAFNSSQANGLCVTDIVFVPDPADPYFCLQAGFGETRCYSVPLVGQTGPALCAAVSALDCGLYGSCLAQPQNNATKCVCQPGYNPPTCEPVSRLGQCYDRDLWRKAFREGKVRCTCRDLVTGQVKTVVRPRVPSERLWKSAGIGAGTSTSALLLGVLLYQIITRCKNRNKRAKARQAHDYLFQDQKDGQQRPLPMEKDGKPRESSPWKVLSCFHCGDVMLHVKDPK</sequence>
<dbReference type="InterPro" id="IPR000742">
    <property type="entry name" value="EGF"/>
</dbReference>
<dbReference type="PANTHER" id="PTHR24049">
    <property type="entry name" value="CRUMBS FAMILY MEMBER"/>
    <property type="match status" value="1"/>
</dbReference>
<feature type="disulfide bond" evidence="4">
    <location>
        <begin position="629"/>
        <end position="646"/>
    </location>
</feature>
<keyword evidence="2" id="KW-0677">Repeat</keyword>
<name>A0ABM1VWK1_APLCA</name>
<evidence type="ECO:0000256" key="1">
    <source>
        <dbReference type="ARBA" id="ARBA00022536"/>
    </source>
</evidence>
<keyword evidence="1 4" id="KW-0245">EGF-like domain</keyword>
<feature type="domain" description="EGF-like" evidence="7">
    <location>
        <begin position="617"/>
        <end position="658"/>
    </location>
</feature>
<comment type="caution">
    <text evidence="4">Lacks conserved residue(s) required for the propagation of feature annotation.</text>
</comment>
<dbReference type="SMART" id="SM00179">
    <property type="entry name" value="EGF_CA"/>
    <property type="match status" value="2"/>
</dbReference>
<dbReference type="Pfam" id="PF00008">
    <property type="entry name" value="EGF"/>
    <property type="match status" value="2"/>
</dbReference>
<keyword evidence="8" id="KW-1185">Reference proteome</keyword>
<evidence type="ECO:0000256" key="5">
    <source>
        <dbReference type="SAM" id="MobiDB-lite"/>
    </source>
</evidence>
<evidence type="ECO:0000256" key="4">
    <source>
        <dbReference type="PROSITE-ProRule" id="PRU00076"/>
    </source>
</evidence>
<evidence type="ECO:0000313" key="8">
    <source>
        <dbReference type="Proteomes" id="UP000694888"/>
    </source>
</evidence>
<dbReference type="RefSeq" id="XP_035826793.1">
    <property type="nucleotide sequence ID" value="XM_035970900.1"/>
</dbReference>